<dbReference type="GO" id="GO:0003755">
    <property type="term" value="F:peptidyl-prolyl cis-trans isomerase activity"/>
    <property type="evidence" value="ECO:0007669"/>
    <property type="project" value="UniProtKB-KW"/>
</dbReference>
<name>A0A1I8FDA5_9PLAT</name>
<dbReference type="AlphaFoldDB" id="A0A1I8FDA5"/>
<proteinExistence type="inferred from homology"/>
<sequence length="414" mass="44882">PSTGWASPRVQQAAAVAGAKTRTPKRKKGGTAVKVRHILCEKQSNSRAIKIWTKIQRGGVGILRGQGAVWRRPGWMTRGSMVGDFQDAAFALPISSLDKPVFTDPPVKTKFGYHIIMPTNKMPDALKRRVPSFREVYMLRPIDLLYLEPGYILGLTVSVILLLLLSKIWQYFAEDEDNKAGADSAATAELLKIIGSRPREQSRVTRADRDSSDKNSSLVEIAAPIGWLGANPDEEAPVSQGGLEQLGGSRHAINSSTKNQQSSQRSAMLRWPNRVAFHLEIASRPSFSAEDCRWPGRSRLGETPTRCALVEADSAIWQLFQSAGSSRLGVWPARATSHSTAAAAVVILELAIFRWRAIGLMTCSARSTVTATTAHTEGRLCAPDCRLCPSVSTLAGPHVQVPVAGGEQSQGQVG</sequence>
<feature type="domain" description="PpiC" evidence="13">
    <location>
        <begin position="74"/>
        <end position="120"/>
    </location>
</feature>
<keyword evidence="6 10" id="KW-0413">Isomerase</keyword>
<feature type="compositionally biased region" description="Polar residues" evidence="11">
    <location>
        <begin position="252"/>
        <end position="265"/>
    </location>
</feature>
<accession>A0A1I8FDA5</accession>
<dbReference type="GO" id="GO:0006364">
    <property type="term" value="P:rRNA processing"/>
    <property type="evidence" value="ECO:0007669"/>
    <property type="project" value="InterPro"/>
</dbReference>
<keyword evidence="12" id="KW-0472">Membrane</keyword>
<feature type="region of interest" description="Disordered" evidence="11">
    <location>
        <begin position="1"/>
        <end position="29"/>
    </location>
</feature>
<feature type="region of interest" description="Disordered" evidence="11">
    <location>
        <begin position="234"/>
        <end position="265"/>
    </location>
</feature>
<evidence type="ECO:0000256" key="3">
    <source>
        <dbReference type="ARBA" id="ARBA00013194"/>
    </source>
</evidence>
<dbReference type="InterPro" id="IPR000297">
    <property type="entry name" value="PPIase_PpiC"/>
</dbReference>
<dbReference type="PANTHER" id="PTHR45995">
    <property type="match status" value="1"/>
</dbReference>
<organism evidence="14 15">
    <name type="scientific">Macrostomum lignano</name>
    <dbReference type="NCBI Taxonomy" id="282301"/>
    <lineage>
        <taxon>Eukaryota</taxon>
        <taxon>Metazoa</taxon>
        <taxon>Spiralia</taxon>
        <taxon>Lophotrochozoa</taxon>
        <taxon>Platyhelminthes</taxon>
        <taxon>Rhabditophora</taxon>
        <taxon>Macrostomorpha</taxon>
        <taxon>Macrostomida</taxon>
        <taxon>Macrostomidae</taxon>
        <taxon>Macrostomum</taxon>
    </lineage>
</organism>
<dbReference type="Proteomes" id="UP000095280">
    <property type="component" value="Unplaced"/>
</dbReference>
<evidence type="ECO:0000313" key="14">
    <source>
        <dbReference type="Proteomes" id="UP000095280"/>
    </source>
</evidence>
<keyword evidence="5 10" id="KW-0697">Rotamase</keyword>
<evidence type="ECO:0000256" key="8">
    <source>
        <dbReference type="ARBA" id="ARBA00031249"/>
    </source>
</evidence>
<keyword evidence="12" id="KW-0812">Transmembrane</keyword>
<evidence type="ECO:0000256" key="6">
    <source>
        <dbReference type="ARBA" id="ARBA00023235"/>
    </source>
</evidence>
<feature type="transmembrane region" description="Helical" evidence="12">
    <location>
        <begin position="144"/>
        <end position="165"/>
    </location>
</feature>
<evidence type="ECO:0000256" key="10">
    <source>
        <dbReference type="PROSITE-ProRule" id="PRU00278"/>
    </source>
</evidence>
<dbReference type="Gene3D" id="3.10.50.40">
    <property type="match status" value="1"/>
</dbReference>
<dbReference type="GO" id="GO:0003677">
    <property type="term" value="F:DNA binding"/>
    <property type="evidence" value="ECO:0007669"/>
    <property type="project" value="InterPro"/>
</dbReference>
<comment type="catalytic activity">
    <reaction evidence="1">
        <text>[protein]-peptidylproline (omega=180) = [protein]-peptidylproline (omega=0)</text>
        <dbReference type="Rhea" id="RHEA:16237"/>
        <dbReference type="Rhea" id="RHEA-COMP:10747"/>
        <dbReference type="Rhea" id="RHEA-COMP:10748"/>
        <dbReference type="ChEBI" id="CHEBI:83833"/>
        <dbReference type="ChEBI" id="CHEBI:83834"/>
        <dbReference type="EC" id="5.2.1.8"/>
    </reaction>
</comment>
<protein>
    <recommendedName>
        <fullName evidence="4">Peptidyl-prolyl cis-trans isomerase NIMA-interacting 4</fullName>
        <ecNumber evidence="3">5.2.1.8</ecNumber>
    </recommendedName>
    <alternativeName>
        <fullName evidence="7">Parvulin-14</fullName>
    </alternativeName>
    <alternativeName>
        <fullName evidence="9">Peptidyl-prolyl cis-trans isomerase Pin4</fullName>
    </alternativeName>
    <alternativeName>
        <fullName evidence="8">Rotamase Pin4</fullName>
    </alternativeName>
</protein>
<keyword evidence="14" id="KW-1185">Reference proteome</keyword>
<evidence type="ECO:0000313" key="15">
    <source>
        <dbReference type="WBParaSite" id="maker-unitig_29395-snap-gene-0.2-mRNA-1"/>
    </source>
</evidence>
<evidence type="ECO:0000256" key="11">
    <source>
        <dbReference type="SAM" id="MobiDB-lite"/>
    </source>
</evidence>
<dbReference type="InterPro" id="IPR046357">
    <property type="entry name" value="PPIase_dom_sf"/>
</dbReference>
<evidence type="ECO:0000256" key="9">
    <source>
        <dbReference type="ARBA" id="ARBA00033465"/>
    </source>
</evidence>
<evidence type="ECO:0000256" key="5">
    <source>
        <dbReference type="ARBA" id="ARBA00023110"/>
    </source>
</evidence>
<evidence type="ECO:0000256" key="7">
    <source>
        <dbReference type="ARBA" id="ARBA00030737"/>
    </source>
</evidence>
<evidence type="ECO:0000256" key="2">
    <source>
        <dbReference type="ARBA" id="ARBA00010242"/>
    </source>
</evidence>
<dbReference type="SUPFAM" id="SSF54534">
    <property type="entry name" value="FKBP-like"/>
    <property type="match status" value="1"/>
</dbReference>
<dbReference type="PROSITE" id="PS50198">
    <property type="entry name" value="PPIC_PPIASE_2"/>
    <property type="match status" value="1"/>
</dbReference>
<dbReference type="EC" id="5.2.1.8" evidence="3"/>
<evidence type="ECO:0000256" key="4">
    <source>
        <dbReference type="ARBA" id="ARBA00019953"/>
    </source>
</evidence>
<evidence type="ECO:0000259" key="13">
    <source>
        <dbReference type="PROSITE" id="PS50198"/>
    </source>
</evidence>
<dbReference type="WBParaSite" id="maker-unitig_29395-snap-gene-0.2-mRNA-1">
    <property type="protein sequence ID" value="maker-unitig_29395-snap-gene-0.2-mRNA-1"/>
    <property type="gene ID" value="maker-unitig_29395-snap-gene-0.2"/>
</dbReference>
<dbReference type="InterPro" id="IPR043323">
    <property type="entry name" value="PIN4"/>
</dbReference>
<evidence type="ECO:0000256" key="12">
    <source>
        <dbReference type="SAM" id="Phobius"/>
    </source>
</evidence>
<evidence type="ECO:0000256" key="1">
    <source>
        <dbReference type="ARBA" id="ARBA00000971"/>
    </source>
</evidence>
<comment type="similarity">
    <text evidence="2">Belongs to the PpiC/parvulin rotamase family. PIN4 subfamily.</text>
</comment>
<reference evidence="15" key="1">
    <citation type="submission" date="2016-11" db="UniProtKB">
        <authorList>
            <consortium name="WormBaseParasite"/>
        </authorList>
    </citation>
    <scope>IDENTIFICATION</scope>
</reference>
<keyword evidence="12" id="KW-1133">Transmembrane helix</keyword>